<keyword evidence="4" id="KW-1185">Reference proteome</keyword>
<dbReference type="KEGG" id="abe:ARB_05388"/>
<keyword evidence="2" id="KW-1133">Transmembrane helix</keyword>
<feature type="region of interest" description="Disordered" evidence="1">
    <location>
        <begin position="74"/>
        <end position="109"/>
    </location>
</feature>
<dbReference type="GeneID" id="9523899"/>
<organism evidence="3 4">
    <name type="scientific">Arthroderma benhamiae (strain ATCC MYA-4681 / CBS 112371)</name>
    <name type="common">Trichophyton mentagrophytes</name>
    <dbReference type="NCBI Taxonomy" id="663331"/>
    <lineage>
        <taxon>Eukaryota</taxon>
        <taxon>Fungi</taxon>
        <taxon>Dikarya</taxon>
        <taxon>Ascomycota</taxon>
        <taxon>Pezizomycotina</taxon>
        <taxon>Eurotiomycetes</taxon>
        <taxon>Eurotiomycetidae</taxon>
        <taxon>Onygenales</taxon>
        <taxon>Arthrodermataceae</taxon>
        <taxon>Trichophyton</taxon>
    </lineage>
</organism>
<dbReference type="Proteomes" id="UP000008866">
    <property type="component" value="Unassembled WGS sequence"/>
</dbReference>
<evidence type="ECO:0000313" key="3">
    <source>
        <dbReference type="EMBL" id="EFE35346.1"/>
    </source>
</evidence>
<comment type="caution">
    <text evidence="3">The sequence shown here is derived from an EMBL/GenBank/DDBJ whole genome shotgun (WGS) entry which is preliminary data.</text>
</comment>
<evidence type="ECO:0000256" key="1">
    <source>
        <dbReference type="SAM" id="MobiDB-lite"/>
    </source>
</evidence>
<dbReference type="HOGENOM" id="CLU_2183311_0_0_1"/>
<sequence>MEMEMEMDGDGDMGEPAWGGYWMGFIAGSLDMSYIYGVYRQKVTRYDPCSLLLSPRLRKQTSFWDLTLTSYIQQHPQQHPPNSFESCSRGKEEEEEEEDDRRRNLPSTH</sequence>
<reference evidence="4" key="1">
    <citation type="journal article" date="2011" name="Genome Biol.">
        <title>Comparative and functional genomics provide insights into the pathogenicity of dermatophytic fungi.</title>
        <authorList>
            <person name="Burmester A."/>
            <person name="Shelest E."/>
            <person name="Gloeckner G."/>
            <person name="Heddergott C."/>
            <person name="Schindler S."/>
            <person name="Staib P."/>
            <person name="Heidel A."/>
            <person name="Felder M."/>
            <person name="Petzold A."/>
            <person name="Szafranski K."/>
            <person name="Feuermann M."/>
            <person name="Pedruzzi I."/>
            <person name="Priebe S."/>
            <person name="Groth M."/>
            <person name="Winkler R."/>
            <person name="Li W."/>
            <person name="Kniemeyer O."/>
            <person name="Schroeckh V."/>
            <person name="Hertweck C."/>
            <person name="Hube B."/>
            <person name="White T.C."/>
            <person name="Platzer M."/>
            <person name="Guthke R."/>
            <person name="Heitman J."/>
            <person name="Woestemeyer J."/>
            <person name="Zipfel P.F."/>
            <person name="Monod M."/>
            <person name="Brakhage A.A."/>
        </authorList>
    </citation>
    <scope>NUCLEOTIDE SEQUENCE [LARGE SCALE GENOMIC DNA]</scope>
    <source>
        <strain evidence="4">ATCC MYA-4681 / CBS 112371</strain>
    </source>
</reference>
<dbReference type="EMBL" id="ABSU01000003">
    <property type="protein sequence ID" value="EFE35346.1"/>
    <property type="molecule type" value="Genomic_DNA"/>
</dbReference>
<gene>
    <name evidence="3" type="ORF">ARB_05388</name>
</gene>
<name>D4AMD5_ARTBC</name>
<protein>
    <submittedName>
        <fullName evidence="3">Uncharacterized protein</fullName>
    </submittedName>
</protein>
<dbReference type="RefSeq" id="XP_003015991.1">
    <property type="nucleotide sequence ID" value="XM_003015945.1"/>
</dbReference>
<keyword evidence="2" id="KW-0472">Membrane</keyword>
<accession>D4AMD5</accession>
<dbReference type="AlphaFoldDB" id="D4AMD5"/>
<proteinExistence type="predicted"/>
<feature type="transmembrane region" description="Helical" evidence="2">
    <location>
        <begin position="20"/>
        <end position="39"/>
    </location>
</feature>
<keyword evidence="2" id="KW-0812">Transmembrane</keyword>
<feature type="compositionally biased region" description="Polar residues" evidence="1">
    <location>
        <begin position="74"/>
        <end position="86"/>
    </location>
</feature>
<evidence type="ECO:0000256" key="2">
    <source>
        <dbReference type="SAM" id="Phobius"/>
    </source>
</evidence>
<evidence type="ECO:0000313" key="4">
    <source>
        <dbReference type="Proteomes" id="UP000008866"/>
    </source>
</evidence>